<feature type="domain" description="Fork-head" evidence="8">
    <location>
        <begin position="87"/>
        <end position="164"/>
    </location>
</feature>
<dbReference type="PROSITE" id="PS00658">
    <property type="entry name" value="FORK_HEAD_2"/>
    <property type="match status" value="1"/>
</dbReference>
<dbReference type="Proteomes" id="UP000029725">
    <property type="component" value="Unassembled WGS sequence"/>
</dbReference>
<sequence length="314" mass="35335">MFRSKNLFLQGQTNENSFTQPVISFNSKKGAPLPSIPYSYPCVDFQQYPISQGNLPNGMSPRRTAIPNDYQARPLQPAFQQSSAKIKPPISYSFLIAEAIYNAPNKRSTLSGIYNYVLEKYPYYRTARPGWQNSIRHNLSLNKAFIKLPRTGGEPGKGMFWAVDGAYMHLFPNIAPLDTKPMVTDGFLSQNVSYSSNSASPFSSPTQNSTEYESCPSSSPSTSFSHVEEFESKFSRNSPPPFSYIASKFRDQEFSSFSTALSIPNVFPSTERKKISLRKDSSSSAVNLIPDTTDRRRRRDKSIDRQFSLKSLLN</sequence>
<proteinExistence type="predicted"/>
<dbReference type="FunFam" id="1.10.10.10:FF:000135">
    <property type="entry name" value="forkhead box protein G1"/>
    <property type="match status" value="1"/>
</dbReference>
<dbReference type="PANTHER" id="PTHR45881:SF1">
    <property type="entry name" value="FORK HEAD PROTEIN HOMOLOG 2"/>
    <property type="match status" value="1"/>
</dbReference>
<evidence type="ECO:0000256" key="3">
    <source>
        <dbReference type="ARBA" id="ARBA00023125"/>
    </source>
</evidence>
<keyword evidence="10" id="KW-1185">Reference proteome</keyword>
<dbReference type="OrthoDB" id="5954824at2759"/>
<gene>
    <name evidence="9" type="ORF">DI09_67p120</name>
</gene>
<evidence type="ECO:0000256" key="5">
    <source>
        <dbReference type="ARBA" id="ARBA00023242"/>
    </source>
</evidence>
<feature type="region of interest" description="Disordered" evidence="7">
    <location>
        <begin position="278"/>
        <end position="301"/>
    </location>
</feature>
<feature type="region of interest" description="Disordered" evidence="7">
    <location>
        <begin position="198"/>
        <end position="218"/>
    </location>
</feature>
<dbReference type="CDD" id="cd00059">
    <property type="entry name" value="FH_FOX"/>
    <property type="match status" value="1"/>
</dbReference>
<evidence type="ECO:0000256" key="6">
    <source>
        <dbReference type="PROSITE-ProRule" id="PRU00089"/>
    </source>
</evidence>
<dbReference type="Gene3D" id="1.10.10.10">
    <property type="entry name" value="Winged helix-like DNA-binding domain superfamily/Winged helix DNA-binding domain"/>
    <property type="match status" value="1"/>
</dbReference>
<reference evidence="9 10" key="1">
    <citation type="submission" date="2014-04" db="EMBL/GenBank/DDBJ databases">
        <title>A new species of microsporidia sheds light on the evolution of extreme parasitism.</title>
        <authorList>
            <person name="Haag K.L."/>
            <person name="James T.Y."/>
            <person name="Larsson R."/>
            <person name="Schaer T.M."/>
            <person name="Refardt D."/>
            <person name="Pombert J.-F."/>
            <person name="Ebert D."/>
        </authorList>
    </citation>
    <scope>NUCLEOTIDE SEQUENCE [LARGE SCALE GENOMIC DNA]</scope>
    <source>
        <strain evidence="9 10">UGP3</strain>
        <tissue evidence="9">Spores</tissue>
    </source>
</reference>
<evidence type="ECO:0000313" key="10">
    <source>
        <dbReference type="Proteomes" id="UP000029725"/>
    </source>
</evidence>
<dbReference type="EMBL" id="JMKJ01000576">
    <property type="protein sequence ID" value="KGG50524.1"/>
    <property type="molecule type" value="Genomic_DNA"/>
</dbReference>
<evidence type="ECO:0000256" key="2">
    <source>
        <dbReference type="ARBA" id="ARBA00023015"/>
    </source>
</evidence>
<evidence type="ECO:0000256" key="7">
    <source>
        <dbReference type="SAM" id="MobiDB-lite"/>
    </source>
</evidence>
<dbReference type="GO" id="GO:0000981">
    <property type="term" value="F:DNA-binding transcription factor activity, RNA polymerase II-specific"/>
    <property type="evidence" value="ECO:0007669"/>
    <property type="project" value="TreeGrafter"/>
</dbReference>
<feature type="DNA-binding region" description="Fork-head" evidence="6">
    <location>
        <begin position="87"/>
        <end position="164"/>
    </location>
</feature>
<evidence type="ECO:0000256" key="1">
    <source>
        <dbReference type="ARBA" id="ARBA00004123"/>
    </source>
</evidence>
<dbReference type="InterPro" id="IPR036388">
    <property type="entry name" value="WH-like_DNA-bd_sf"/>
</dbReference>
<comment type="subcellular location">
    <subcellularLocation>
        <location evidence="1 6">Nucleus</location>
    </subcellularLocation>
</comment>
<keyword evidence="4" id="KW-0804">Transcription</keyword>
<evidence type="ECO:0000256" key="4">
    <source>
        <dbReference type="ARBA" id="ARBA00023163"/>
    </source>
</evidence>
<keyword evidence="2" id="KW-0805">Transcription regulation</keyword>
<keyword evidence="5 6" id="KW-0539">Nucleus</keyword>
<organism evidence="9 10">
    <name type="scientific">Mitosporidium daphniae</name>
    <dbReference type="NCBI Taxonomy" id="1485682"/>
    <lineage>
        <taxon>Eukaryota</taxon>
        <taxon>Fungi</taxon>
        <taxon>Fungi incertae sedis</taxon>
        <taxon>Microsporidia</taxon>
        <taxon>Mitosporidium</taxon>
    </lineage>
</organism>
<dbReference type="HOGENOM" id="CLU_885916_0_0_1"/>
<evidence type="ECO:0000313" key="9">
    <source>
        <dbReference type="EMBL" id="KGG50524.1"/>
    </source>
</evidence>
<dbReference type="PANTHER" id="PTHR45881">
    <property type="entry name" value="CHECKPOINT SUPPRESSOR 1-LIKE, ISOFORM A-RELATED"/>
    <property type="match status" value="1"/>
</dbReference>
<dbReference type="VEuPathDB" id="MicrosporidiaDB:DI09_67p120"/>
<dbReference type="AlphaFoldDB" id="A0A098VNZ8"/>
<dbReference type="PRINTS" id="PR00053">
    <property type="entry name" value="FORKHEAD"/>
</dbReference>
<dbReference type="InterPro" id="IPR036390">
    <property type="entry name" value="WH_DNA-bd_sf"/>
</dbReference>
<dbReference type="Pfam" id="PF00250">
    <property type="entry name" value="Forkhead"/>
    <property type="match status" value="1"/>
</dbReference>
<accession>A0A098VNZ8</accession>
<keyword evidence="3 6" id="KW-0238">DNA-binding</keyword>
<dbReference type="RefSeq" id="XP_013236951.1">
    <property type="nucleotide sequence ID" value="XM_013381497.1"/>
</dbReference>
<dbReference type="SUPFAM" id="SSF46785">
    <property type="entry name" value="Winged helix' DNA-binding domain"/>
    <property type="match status" value="1"/>
</dbReference>
<evidence type="ECO:0000259" key="8">
    <source>
        <dbReference type="PROSITE" id="PS50039"/>
    </source>
</evidence>
<dbReference type="PROSITE" id="PS50039">
    <property type="entry name" value="FORK_HEAD_3"/>
    <property type="match status" value="1"/>
</dbReference>
<dbReference type="InterPro" id="IPR001766">
    <property type="entry name" value="Fork_head_dom"/>
</dbReference>
<dbReference type="SMART" id="SM00339">
    <property type="entry name" value="FH"/>
    <property type="match status" value="1"/>
</dbReference>
<dbReference type="GO" id="GO:0005634">
    <property type="term" value="C:nucleus"/>
    <property type="evidence" value="ECO:0007669"/>
    <property type="project" value="UniProtKB-SubCell"/>
</dbReference>
<comment type="caution">
    <text evidence="9">The sequence shown here is derived from an EMBL/GenBank/DDBJ whole genome shotgun (WGS) entry which is preliminary data.</text>
</comment>
<dbReference type="GO" id="GO:0000978">
    <property type="term" value="F:RNA polymerase II cis-regulatory region sequence-specific DNA binding"/>
    <property type="evidence" value="ECO:0007669"/>
    <property type="project" value="TreeGrafter"/>
</dbReference>
<protein>
    <recommendedName>
        <fullName evidence="8">Fork-head domain-containing protein</fullName>
    </recommendedName>
</protein>
<dbReference type="GeneID" id="25260581"/>
<dbReference type="InterPro" id="IPR030456">
    <property type="entry name" value="TF_fork_head_CS_2"/>
</dbReference>
<name>A0A098VNZ8_9MICR</name>